<gene>
    <name evidence="6" type="primary">LOC106765213</name>
</gene>
<feature type="region of interest" description="Disordered" evidence="3">
    <location>
        <begin position="378"/>
        <end position="402"/>
    </location>
</feature>
<evidence type="ECO:0000256" key="3">
    <source>
        <dbReference type="SAM" id="MobiDB-lite"/>
    </source>
</evidence>
<dbReference type="Proteomes" id="UP000087766">
    <property type="component" value="Chromosome 6"/>
</dbReference>
<dbReference type="SUPFAM" id="SSF47027">
    <property type="entry name" value="Acyl-CoA binding protein"/>
    <property type="match status" value="1"/>
</dbReference>
<evidence type="ECO:0000256" key="1">
    <source>
        <dbReference type="ARBA" id="ARBA00005567"/>
    </source>
</evidence>
<dbReference type="Pfam" id="PF00887">
    <property type="entry name" value="ACBP"/>
    <property type="match status" value="1"/>
</dbReference>
<dbReference type="STRING" id="3916.A0A1S3UGT0"/>
<dbReference type="GO" id="GO:0006631">
    <property type="term" value="P:fatty acid metabolic process"/>
    <property type="evidence" value="ECO:0007669"/>
    <property type="project" value="TreeGrafter"/>
</dbReference>
<dbReference type="Gene3D" id="1.20.80.10">
    <property type="match status" value="1"/>
</dbReference>
<dbReference type="GO" id="GO:0000062">
    <property type="term" value="F:fatty-acyl-CoA binding"/>
    <property type="evidence" value="ECO:0007669"/>
    <property type="project" value="InterPro"/>
</dbReference>
<evidence type="ECO:0000313" key="5">
    <source>
        <dbReference type="Proteomes" id="UP000087766"/>
    </source>
</evidence>
<dbReference type="RefSeq" id="XP_014505235.1">
    <property type="nucleotide sequence ID" value="XM_014649749.2"/>
</dbReference>
<dbReference type="InterPro" id="IPR035984">
    <property type="entry name" value="Acyl-CoA-binding_sf"/>
</dbReference>
<evidence type="ECO:0000256" key="2">
    <source>
        <dbReference type="ARBA" id="ARBA00023121"/>
    </source>
</evidence>
<reference evidence="5" key="1">
    <citation type="journal article" date="2014" name="Nat. Commun.">
        <title>Genome sequence of mungbean and insights into evolution within Vigna species.</title>
        <authorList>
            <person name="Kang Y.J."/>
            <person name="Kim S.K."/>
            <person name="Kim M.Y."/>
            <person name="Lestari P."/>
            <person name="Kim K.H."/>
            <person name="Ha B.K."/>
            <person name="Jun T.H."/>
            <person name="Hwang W.J."/>
            <person name="Lee T."/>
            <person name="Lee J."/>
            <person name="Shim S."/>
            <person name="Yoon M.Y."/>
            <person name="Jang Y.E."/>
            <person name="Han K.S."/>
            <person name="Taeprayoon P."/>
            <person name="Yoon N."/>
            <person name="Somta P."/>
            <person name="Tanya P."/>
            <person name="Kim K.S."/>
            <person name="Gwag J.G."/>
            <person name="Moon J.K."/>
            <person name="Lee Y.H."/>
            <person name="Park B.S."/>
            <person name="Bombarely A."/>
            <person name="Doyle J.J."/>
            <person name="Jackson S.A."/>
            <person name="Schafleitner R."/>
            <person name="Srinives P."/>
            <person name="Varshney R.K."/>
            <person name="Lee S.H."/>
        </authorList>
    </citation>
    <scope>NUCLEOTIDE SEQUENCE [LARGE SCALE GENOMIC DNA]</scope>
    <source>
        <strain evidence="5">cv. VC1973A</strain>
    </source>
</reference>
<feature type="region of interest" description="Disordered" evidence="3">
    <location>
        <begin position="341"/>
        <end position="362"/>
    </location>
</feature>
<sequence length="402" mass="44866">MELLTVVDDFFVTASLALLLTFIVLKLVEAVNDIHATSKRHLAPQPLSPLSHAERFMVQRAQSKTKLRFISPVHSVTEYKIENLTVEPAQSKGVEIECEEATIEPVQPAESKDTICCISPVQAATSSDLERKIEEAMVEPVPSSEITVLSPVQTDTCVGSEHKVEKAVVEFDSNVVLESPIKSQTDIAGKEEIAEADEGTTREFDEKRDVENVADPCTEIEVSAVENGVKENDYNDDDDDDDWEGIERSELEKEFMAATEFVNNEGDRLESVGSNVKMELYGLHKVATEGPCREPQPMPLKLSARAKWNAWQKLGNMNPEVAMEQYISLLSNKFPEWMKDTSTGISGHEHTKPEVSESAASDLRTTWSHQQLMLANRELEQESYSEERSPLAESDLNNNVNK</sequence>
<dbReference type="InterPro" id="IPR014352">
    <property type="entry name" value="FERM/acyl-CoA-bd_prot_sf"/>
</dbReference>
<proteinExistence type="inferred from homology"/>
<name>A0A1S3UGT0_VIGRR</name>
<dbReference type="PROSITE" id="PS51228">
    <property type="entry name" value="ACB_2"/>
    <property type="match status" value="1"/>
</dbReference>
<dbReference type="InterPro" id="IPR000582">
    <property type="entry name" value="Acyl-CoA-binding_protein"/>
</dbReference>
<evidence type="ECO:0000313" key="6">
    <source>
        <dbReference type="RefSeq" id="XP_014505235.1"/>
    </source>
</evidence>
<feature type="compositionally biased region" description="Basic and acidic residues" evidence="3">
    <location>
        <begin position="378"/>
        <end position="390"/>
    </location>
</feature>
<keyword evidence="2" id="KW-0446">Lipid-binding</keyword>
<dbReference type="PANTHER" id="PTHR23310:SF136">
    <property type="entry name" value="ACYL-COA-BINDING DOMAIN PROTEIN"/>
    <property type="match status" value="1"/>
</dbReference>
<keyword evidence="5" id="KW-1185">Reference proteome</keyword>
<feature type="domain" description="ACB" evidence="4">
    <location>
        <begin position="251"/>
        <end position="339"/>
    </location>
</feature>
<dbReference type="KEGG" id="vra:106765213"/>
<protein>
    <submittedName>
        <fullName evidence="6">Uncharacterized protein LOC106765213</fullName>
    </submittedName>
</protein>
<organism evidence="5 6">
    <name type="scientific">Vigna radiata var. radiata</name>
    <name type="common">Mung bean</name>
    <name type="synonym">Phaseolus aureus</name>
    <dbReference type="NCBI Taxonomy" id="3916"/>
    <lineage>
        <taxon>Eukaryota</taxon>
        <taxon>Viridiplantae</taxon>
        <taxon>Streptophyta</taxon>
        <taxon>Embryophyta</taxon>
        <taxon>Tracheophyta</taxon>
        <taxon>Spermatophyta</taxon>
        <taxon>Magnoliopsida</taxon>
        <taxon>eudicotyledons</taxon>
        <taxon>Gunneridae</taxon>
        <taxon>Pentapetalae</taxon>
        <taxon>rosids</taxon>
        <taxon>fabids</taxon>
        <taxon>Fabales</taxon>
        <taxon>Fabaceae</taxon>
        <taxon>Papilionoideae</taxon>
        <taxon>50 kb inversion clade</taxon>
        <taxon>NPAAA clade</taxon>
        <taxon>indigoferoid/millettioid clade</taxon>
        <taxon>Phaseoleae</taxon>
        <taxon>Vigna</taxon>
    </lineage>
</organism>
<reference evidence="6" key="2">
    <citation type="submission" date="2025-08" db="UniProtKB">
        <authorList>
            <consortium name="RefSeq"/>
        </authorList>
    </citation>
    <scope>IDENTIFICATION</scope>
    <source>
        <tissue evidence="6">Leaf</tissue>
    </source>
</reference>
<accession>A0A1S3UGT0</accession>
<dbReference type="OrthoDB" id="71307at2759"/>
<dbReference type="GeneID" id="106765213"/>
<evidence type="ECO:0000259" key="4">
    <source>
        <dbReference type="PROSITE" id="PS51228"/>
    </source>
</evidence>
<dbReference type="PANTHER" id="PTHR23310">
    <property type="entry name" value="ACYL-COA-BINDING PROTEIN, ACBP"/>
    <property type="match status" value="1"/>
</dbReference>
<comment type="similarity">
    <text evidence="1">Belongs to the ACBP family.</text>
</comment>
<dbReference type="AlphaFoldDB" id="A0A1S3UGT0"/>